<dbReference type="InterPro" id="IPR010982">
    <property type="entry name" value="Lambda_DNA-bd_dom_sf"/>
</dbReference>
<gene>
    <name evidence="2" type="ORF">GCM10010178_29670</name>
</gene>
<dbReference type="CDD" id="cd00093">
    <property type="entry name" value="HTH_XRE"/>
    <property type="match status" value="1"/>
</dbReference>
<dbReference type="PROSITE" id="PS50943">
    <property type="entry name" value="HTH_CROC1"/>
    <property type="match status" value="1"/>
</dbReference>
<reference evidence="3" key="1">
    <citation type="journal article" date="2019" name="Int. J. Syst. Evol. Microbiol.">
        <title>The Global Catalogue of Microorganisms (GCM) 10K type strain sequencing project: providing services to taxonomists for standard genome sequencing and annotation.</title>
        <authorList>
            <consortium name="The Broad Institute Genomics Platform"/>
            <consortium name="The Broad Institute Genome Sequencing Center for Infectious Disease"/>
            <person name="Wu L."/>
            <person name="Ma J."/>
        </authorList>
    </citation>
    <scope>NUCLEOTIDE SEQUENCE [LARGE SCALE GENOMIC DNA]</scope>
    <source>
        <strain evidence="3">JCM 3296</strain>
    </source>
</reference>
<comment type="caution">
    <text evidence="2">The sequence shown here is derived from an EMBL/GenBank/DDBJ whole genome shotgun (WGS) entry which is preliminary data.</text>
</comment>
<dbReference type="RefSeq" id="WP_189254232.1">
    <property type="nucleotide sequence ID" value="NZ_BMRE01000010.1"/>
</dbReference>
<evidence type="ECO:0000313" key="3">
    <source>
        <dbReference type="Proteomes" id="UP000649573"/>
    </source>
</evidence>
<dbReference type="Proteomes" id="UP000649573">
    <property type="component" value="Unassembled WGS sequence"/>
</dbReference>
<sequence>MVTLASEHHLVAVLAYARNPDALLSSYLGYASLRGDEHLHWVFREPLAITPADPSKLRAVTTTDGRPAFDAGTPAAHHLRPRSPLDLAERLGVSAAAVGQYEAGITKPRPDHLERLAVELDYPVAFLATGRPHARLDASMAHFRSLRTTRVSQRAKATAVVKQLWELVYALERRVEPPPVDLPVVPTSDIDKGPLRHLVRTMELKGVIVSSCR</sequence>
<dbReference type="PANTHER" id="PTHR43236:SF1">
    <property type="entry name" value="BLL7220 PROTEIN"/>
    <property type="match status" value="1"/>
</dbReference>
<evidence type="ECO:0000259" key="1">
    <source>
        <dbReference type="PROSITE" id="PS50943"/>
    </source>
</evidence>
<keyword evidence="3" id="KW-1185">Reference proteome</keyword>
<dbReference type="SUPFAM" id="SSF47413">
    <property type="entry name" value="lambda repressor-like DNA-binding domains"/>
    <property type="match status" value="1"/>
</dbReference>
<organism evidence="2 3">
    <name type="scientific">Lentzea flava</name>
    <dbReference type="NCBI Taxonomy" id="103732"/>
    <lineage>
        <taxon>Bacteria</taxon>
        <taxon>Bacillati</taxon>
        <taxon>Actinomycetota</taxon>
        <taxon>Actinomycetes</taxon>
        <taxon>Pseudonocardiales</taxon>
        <taxon>Pseudonocardiaceae</taxon>
        <taxon>Lentzea</taxon>
    </lineage>
</organism>
<dbReference type="EMBL" id="BMRE01000010">
    <property type="protein sequence ID" value="GGU35537.1"/>
    <property type="molecule type" value="Genomic_DNA"/>
</dbReference>
<dbReference type="Gene3D" id="1.10.260.40">
    <property type="entry name" value="lambda repressor-like DNA-binding domains"/>
    <property type="match status" value="1"/>
</dbReference>
<evidence type="ECO:0000313" key="2">
    <source>
        <dbReference type="EMBL" id="GGU35537.1"/>
    </source>
</evidence>
<name>A0ABQ2UHE9_9PSEU</name>
<feature type="domain" description="HTH cro/C1-type" evidence="1">
    <location>
        <begin position="86"/>
        <end position="127"/>
    </location>
</feature>
<dbReference type="InterPro" id="IPR052345">
    <property type="entry name" value="Rad_response_metalloprotease"/>
</dbReference>
<dbReference type="PANTHER" id="PTHR43236">
    <property type="entry name" value="ANTITOXIN HIGA1"/>
    <property type="match status" value="1"/>
</dbReference>
<dbReference type="SMART" id="SM00530">
    <property type="entry name" value="HTH_XRE"/>
    <property type="match status" value="1"/>
</dbReference>
<dbReference type="InterPro" id="IPR001387">
    <property type="entry name" value="Cro/C1-type_HTH"/>
</dbReference>
<proteinExistence type="predicted"/>
<accession>A0ABQ2UHE9</accession>
<dbReference type="Pfam" id="PF01381">
    <property type="entry name" value="HTH_3"/>
    <property type="match status" value="1"/>
</dbReference>
<protein>
    <recommendedName>
        <fullName evidence="1">HTH cro/C1-type domain-containing protein</fullName>
    </recommendedName>
</protein>